<comment type="function">
    <text evidence="2">Adapter protein required for efficient degradation of Spx by ClpXP under non-stress conditions. Interaction with Spx stabilizes Spx and exposes the C-terminus of Spx for recognition and proteolysis by ClpXP.</text>
</comment>
<evidence type="ECO:0000256" key="1">
    <source>
        <dbReference type="ARBA" id="ARBA00022490"/>
    </source>
</evidence>
<evidence type="ECO:0000256" key="2">
    <source>
        <dbReference type="HAMAP-Rule" id="MF_02245"/>
    </source>
</evidence>
<dbReference type="HAMAP" id="MF_02245">
    <property type="entry name" value="Adapter_SpxH"/>
    <property type="match status" value="1"/>
</dbReference>
<organism evidence="3 4">
    <name type="scientific">Shouchella clausii</name>
    <name type="common">Alkalihalobacillus clausii</name>
    <dbReference type="NCBI Taxonomy" id="79880"/>
    <lineage>
        <taxon>Bacteria</taxon>
        <taxon>Bacillati</taxon>
        <taxon>Bacillota</taxon>
        <taxon>Bacilli</taxon>
        <taxon>Bacillales</taxon>
        <taxon>Bacillaceae</taxon>
        <taxon>Shouchella</taxon>
    </lineage>
</organism>
<dbReference type="RefSeq" id="WP_035201756.1">
    <property type="nucleotide sequence ID" value="NZ_CP012475.1"/>
</dbReference>
<protein>
    <recommendedName>
        <fullName evidence="2">ClpXP adapter protein SpxH</fullName>
    </recommendedName>
</protein>
<dbReference type="AlphaFoldDB" id="A0A268P1D6"/>
<comment type="subunit">
    <text evidence="2">Interacts with Spx.</text>
</comment>
<proteinExistence type="inferred from homology"/>
<name>A0A268P1D6_SHOCL</name>
<dbReference type="Proteomes" id="UP000216207">
    <property type="component" value="Unassembled WGS sequence"/>
</dbReference>
<evidence type="ECO:0000313" key="4">
    <source>
        <dbReference type="Proteomes" id="UP000216207"/>
    </source>
</evidence>
<dbReference type="Gene3D" id="3.40.30.10">
    <property type="entry name" value="Glutaredoxin"/>
    <property type="match status" value="1"/>
</dbReference>
<keyword evidence="1 2" id="KW-0963">Cytoplasm</keyword>
<dbReference type="InterPro" id="IPR036249">
    <property type="entry name" value="Thioredoxin-like_sf"/>
</dbReference>
<dbReference type="GO" id="GO:0005737">
    <property type="term" value="C:cytoplasm"/>
    <property type="evidence" value="ECO:0007669"/>
    <property type="project" value="UniProtKB-SubCell"/>
</dbReference>
<reference evidence="3 4" key="1">
    <citation type="submission" date="2017-07" db="EMBL/GenBank/DDBJ databases">
        <title>Isolation and whole genome analysis of endospore-forming bacteria from heroin.</title>
        <authorList>
            <person name="Kalinowski J."/>
            <person name="Ahrens B."/>
            <person name="Al-Dilaimi A."/>
            <person name="Winkler A."/>
            <person name="Wibberg D."/>
            <person name="Schleenbecker U."/>
            <person name="Ruckert C."/>
            <person name="Wolfel R."/>
            <person name="Grass G."/>
        </authorList>
    </citation>
    <scope>NUCLEOTIDE SEQUENCE [LARGE SCALE GENOMIC DNA]</scope>
    <source>
        <strain evidence="3 4">7539</strain>
    </source>
</reference>
<dbReference type="PANTHER" id="PTHR13887:SF47">
    <property type="entry name" value="CLPXP ADAPTER PROTEIN SPXH"/>
    <property type="match status" value="1"/>
</dbReference>
<accession>A0A268P1D6</accession>
<evidence type="ECO:0000313" key="3">
    <source>
        <dbReference type="EMBL" id="PAE89556.1"/>
    </source>
</evidence>
<dbReference type="CDD" id="cd03025">
    <property type="entry name" value="DsbA_FrnE_like"/>
    <property type="match status" value="1"/>
</dbReference>
<dbReference type="SUPFAM" id="SSF52833">
    <property type="entry name" value="Thioredoxin-like"/>
    <property type="match status" value="1"/>
</dbReference>
<dbReference type="EMBL" id="NPCC01000008">
    <property type="protein sequence ID" value="PAE89556.1"/>
    <property type="molecule type" value="Genomic_DNA"/>
</dbReference>
<comment type="subcellular location">
    <subcellularLocation>
        <location evidence="2">Cytoplasm</location>
    </subcellularLocation>
</comment>
<dbReference type="InterPro" id="IPR046404">
    <property type="entry name" value="Adapter_SpxH"/>
</dbReference>
<comment type="caution">
    <text evidence="3">The sequence shown here is derived from an EMBL/GenBank/DDBJ whole genome shotgun (WGS) entry which is preliminary data.</text>
</comment>
<comment type="similarity">
    <text evidence="2">Belongs to the SpxH family.</text>
</comment>
<dbReference type="PANTHER" id="PTHR13887">
    <property type="entry name" value="GLUTATHIONE S-TRANSFERASE KAPPA"/>
    <property type="match status" value="1"/>
</dbReference>
<sequence>MNAKHRVTSHCDHELGICGISPEANEALPAKKPLEIYTFIDPLCAQCWSMEPILKKLKVEYGHYFRIRVLLAGKLNVWNACEAGKAKHTRPPVWVKGVSSSNMPYAGDIKLSDFHPYKASLAIKAAELQGPKAGHRFLRKLRETLFLQKQNITNEDVLKACANAAGLDVDAFIADLHSPSAAKALQCDVQTTNEMDVDTVPTFVFFNDNSEEAGIKISGQYPFSIYVQLLEDMLGFVPVKATPPTLEGLLQTYGFLATAEVAMVLDLSSEEAEKKLKTLMLQQKVEAVPYEYGTFWKWLM</sequence>
<dbReference type="Pfam" id="PF13743">
    <property type="entry name" value="Thioredoxin_5"/>
    <property type="match status" value="1"/>
</dbReference>
<gene>
    <name evidence="2" type="primary">spxH</name>
    <name evidence="3" type="ORF">CHH72_07920</name>
</gene>